<dbReference type="AlphaFoldDB" id="A0A8A4ZFR2"/>
<proteinExistence type="predicted"/>
<reference evidence="5" key="1">
    <citation type="submission" date="2021-03" db="EMBL/GenBank/DDBJ databases">
        <title>Pengzhenrongella sicca gen. nov., sp. nov., a new member of suborder Micrococcineae isolated from High-Arctic tundra soil.</title>
        <authorList>
            <person name="Peng F."/>
        </authorList>
    </citation>
    <scope>NUCLEOTIDE SEQUENCE</scope>
    <source>
        <strain evidence="5">LRZ-2</strain>
    </source>
</reference>
<organism evidence="5 6">
    <name type="scientific">Pengzhenrongella sicca</name>
    <dbReference type="NCBI Taxonomy" id="2819238"/>
    <lineage>
        <taxon>Bacteria</taxon>
        <taxon>Bacillati</taxon>
        <taxon>Actinomycetota</taxon>
        <taxon>Actinomycetes</taxon>
        <taxon>Micrococcales</taxon>
        <taxon>Pengzhenrongella</taxon>
    </lineage>
</organism>
<evidence type="ECO:0000313" key="5">
    <source>
        <dbReference type="EMBL" id="QTE28508.1"/>
    </source>
</evidence>
<protein>
    <submittedName>
        <fullName evidence="5">Phosphatidylserine decarboxylase</fullName>
    </submittedName>
</protein>
<dbReference type="PANTHER" id="PTHR10067:SF6">
    <property type="entry name" value="PHOSPHATIDYLSERINE DECARBOXYLASE PROENZYME, MITOCHONDRIAL"/>
    <property type="match status" value="1"/>
</dbReference>
<name>A0A8A4ZFR2_9MICO</name>
<dbReference type="GO" id="GO:0006646">
    <property type="term" value="P:phosphatidylethanolamine biosynthetic process"/>
    <property type="evidence" value="ECO:0007669"/>
    <property type="project" value="TreeGrafter"/>
</dbReference>
<sequence length="299" mass="32091">MVDVWDRRSARTYTEPQVAAGALRALYGTRGGRRLLPAATRRLLSELLALSRRRPRSAASIPAFCTRYGVALEDAVRPPATARHPQGWTSFADFFVRDWAPGARPVPADPALLLSPADGKLLVGPIDAGRRLQVKGVSYALADLLGGDALADRFAGGTWFVVRLTVDDAHRYLHAASGRCVARGRAGRALHTVGPWAAGRPVLVSNRRWYTVQETEAHGLVAQIEVGAILVGRVRNHDCGTCRRGTPKGRFELGGSTIVVLCQRGAVAPDPDLITWSARGVETRVRAGERIGIATGGNA</sequence>
<evidence type="ECO:0000256" key="1">
    <source>
        <dbReference type="ARBA" id="ARBA00022793"/>
    </source>
</evidence>
<dbReference type="PANTHER" id="PTHR10067">
    <property type="entry name" value="PHOSPHATIDYLSERINE DECARBOXYLASE"/>
    <property type="match status" value="1"/>
</dbReference>
<accession>A0A8A4ZFR2</accession>
<dbReference type="Proteomes" id="UP000663937">
    <property type="component" value="Chromosome"/>
</dbReference>
<evidence type="ECO:0000256" key="4">
    <source>
        <dbReference type="ARBA" id="ARBA00023317"/>
    </source>
</evidence>
<dbReference type="InterPro" id="IPR003817">
    <property type="entry name" value="PS_Dcarbxylase"/>
</dbReference>
<evidence type="ECO:0000256" key="2">
    <source>
        <dbReference type="ARBA" id="ARBA00023145"/>
    </source>
</evidence>
<dbReference type="KEGG" id="psic:J4E96_14170"/>
<evidence type="ECO:0000313" key="6">
    <source>
        <dbReference type="Proteomes" id="UP000663937"/>
    </source>
</evidence>
<keyword evidence="2" id="KW-0865">Zymogen</keyword>
<keyword evidence="1" id="KW-0210">Decarboxylase</keyword>
<gene>
    <name evidence="5" type="ORF">J4E96_14170</name>
</gene>
<dbReference type="RefSeq" id="WP_227422741.1">
    <property type="nucleotide sequence ID" value="NZ_CP071868.1"/>
</dbReference>
<keyword evidence="4" id="KW-0670">Pyruvate</keyword>
<dbReference type="GO" id="GO:0004609">
    <property type="term" value="F:phosphatidylserine decarboxylase activity"/>
    <property type="evidence" value="ECO:0007669"/>
    <property type="project" value="InterPro"/>
</dbReference>
<dbReference type="EMBL" id="CP071868">
    <property type="protein sequence ID" value="QTE28508.1"/>
    <property type="molecule type" value="Genomic_DNA"/>
</dbReference>
<dbReference type="Pfam" id="PF02666">
    <property type="entry name" value="PS_Dcarbxylase"/>
    <property type="match status" value="1"/>
</dbReference>
<evidence type="ECO:0000256" key="3">
    <source>
        <dbReference type="ARBA" id="ARBA00023239"/>
    </source>
</evidence>
<keyword evidence="3" id="KW-0456">Lyase</keyword>
<keyword evidence="6" id="KW-1185">Reference proteome</keyword>